<dbReference type="InterPro" id="IPR036388">
    <property type="entry name" value="WH-like_DNA-bd_sf"/>
</dbReference>
<evidence type="ECO:0000313" key="8">
    <source>
        <dbReference type="Proteomes" id="UP000244064"/>
    </source>
</evidence>
<evidence type="ECO:0000256" key="3">
    <source>
        <dbReference type="ARBA" id="ARBA00023015"/>
    </source>
</evidence>
<organism evidence="7 8">
    <name type="scientific">Pseudomonas mangrovi</name>
    <dbReference type="NCBI Taxonomy" id="2161748"/>
    <lineage>
        <taxon>Bacteria</taxon>
        <taxon>Pseudomonadati</taxon>
        <taxon>Pseudomonadota</taxon>
        <taxon>Gammaproteobacteria</taxon>
        <taxon>Pseudomonadales</taxon>
        <taxon>Pseudomonadaceae</taxon>
        <taxon>Pseudomonas</taxon>
    </lineage>
</organism>
<dbReference type="Pfam" id="PF00392">
    <property type="entry name" value="GntR"/>
    <property type="match status" value="1"/>
</dbReference>
<reference evidence="7 8" key="1">
    <citation type="submission" date="2018-04" db="EMBL/GenBank/DDBJ databases">
        <title>Pseudomonas sp. nov., isolated from mangrove soil.</title>
        <authorList>
            <person name="Chen C."/>
        </authorList>
    </citation>
    <scope>NUCLEOTIDE SEQUENCE [LARGE SCALE GENOMIC DNA]</scope>
    <source>
        <strain evidence="7 8">TC-11</strain>
    </source>
</reference>
<dbReference type="PROSITE" id="PS50949">
    <property type="entry name" value="HTH_GNTR"/>
    <property type="match status" value="1"/>
</dbReference>
<comment type="caution">
    <text evidence="7">The sequence shown here is derived from an EMBL/GenBank/DDBJ whole genome shotgun (WGS) entry which is preliminary data.</text>
</comment>
<dbReference type="InterPro" id="IPR015424">
    <property type="entry name" value="PyrdxlP-dep_Trfase"/>
</dbReference>
<proteinExistence type="inferred from homology"/>
<dbReference type="SUPFAM" id="SSF53383">
    <property type="entry name" value="PLP-dependent transferases"/>
    <property type="match status" value="1"/>
</dbReference>
<accession>A0A2T5P9C7</accession>
<dbReference type="Pfam" id="PF00155">
    <property type="entry name" value="Aminotran_1_2"/>
    <property type="match status" value="1"/>
</dbReference>
<evidence type="ECO:0000256" key="4">
    <source>
        <dbReference type="ARBA" id="ARBA00023125"/>
    </source>
</evidence>
<keyword evidence="7" id="KW-0808">Transferase</keyword>
<dbReference type="PANTHER" id="PTHR46577:SF1">
    <property type="entry name" value="HTH-TYPE TRANSCRIPTIONAL REGULATORY PROTEIN GABR"/>
    <property type="match status" value="1"/>
</dbReference>
<gene>
    <name evidence="7" type="ORF">DBO85_09630</name>
</gene>
<keyword evidence="5" id="KW-0804">Transcription</keyword>
<keyword evidence="3" id="KW-0805">Transcription regulation</keyword>
<dbReference type="InterPro" id="IPR036390">
    <property type="entry name" value="WH_DNA-bd_sf"/>
</dbReference>
<dbReference type="InterPro" id="IPR000524">
    <property type="entry name" value="Tscrpt_reg_HTH_GntR"/>
</dbReference>
<dbReference type="PRINTS" id="PR00035">
    <property type="entry name" value="HTHGNTR"/>
</dbReference>
<dbReference type="AlphaFoldDB" id="A0A2T5P9C7"/>
<evidence type="ECO:0000256" key="1">
    <source>
        <dbReference type="ARBA" id="ARBA00005384"/>
    </source>
</evidence>
<sequence length="478" mass="53411">MDLHLDLDPRLPLANQLYRQLREAVLSGRLAGGDRLPPTRFLAQRLQVSRKTVSEAYEQLCAEGFFHGRAGSGTFVSQGIQRTAARAPMQSASALQPTRLRQALTDAHTPLRQRASRYNFHGGTTDKQLFPFPEWRGCLQQALRELGRTPGFYDEDAGHPPLRQAIARYLAISRAVSCAWEDLLITQGAQQGLDLLARVMLEPGMCVAMEEPGYPPARQIFLAAGARVVGVPVDEEGLLVEQLPDDARIVYVTPSHQFPLGMPMSLGRRLALLEWAGSRSALIIEDDYDGEYRFEGRPLESLQNLDRHGLVAYLGTFSKTLFPELRLGYLLMPPGLQPALIHAKHLSDRHSCSLQQRALTHFLVSGGFARHTRRMQRVYGWRRERLLQRLHSDLSPWLEPIVPLAGIHLAARLRLAIDEDALAHELRQGGVGLLDLRPFYSQPQPRGGLLFGFGCIDDKLLEEGLDQVRTSLSRLAAI</sequence>
<evidence type="ECO:0000313" key="7">
    <source>
        <dbReference type="EMBL" id="PTU74349.1"/>
    </source>
</evidence>
<keyword evidence="4" id="KW-0238">DNA-binding</keyword>
<evidence type="ECO:0000256" key="2">
    <source>
        <dbReference type="ARBA" id="ARBA00022898"/>
    </source>
</evidence>
<dbReference type="GO" id="GO:0003700">
    <property type="term" value="F:DNA-binding transcription factor activity"/>
    <property type="evidence" value="ECO:0007669"/>
    <property type="project" value="InterPro"/>
</dbReference>
<dbReference type="SMART" id="SM00345">
    <property type="entry name" value="HTH_GNTR"/>
    <property type="match status" value="1"/>
</dbReference>
<dbReference type="GO" id="GO:0030170">
    <property type="term" value="F:pyridoxal phosphate binding"/>
    <property type="evidence" value="ECO:0007669"/>
    <property type="project" value="InterPro"/>
</dbReference>
<dbReference type="CDD" id="cd07377">
    <property type="entry name" value="WHTH_GntR"/>
    <property type="match status" value="1"/>
</dbReference>
<dbReference type="GO" id="GO:0003677">
    <property type="term" value="F:DNA binding"/>
    <property type="evidence" value="ECO:0007669"/>
    <property type="project" value="UniProtKB-KW"/>
</dbReference>
<evidence type="ECO:0000256" key="5">
    <source>
        <dbReference type="ARBA" id="ARBA00023163"/>
    </source>
</evidence>
<evidence type="ECO:0000259" key="6">
    <source>
        <dbReference type="PROSITE" id="PS50949"/>
    </source>
</evidence>
<dbReference type="InterPro" id="IPR004839">
    <property type="entry name" value="Aminotransferase_I/II_large"/>
</dbReference>
<comment type="similarity">
    <text evidence="1">In the C-terminal section; belongs to the class-I pyridoxal-phosphate-dependent aminotransferase family.</text>
</comment>
<protein>
    <submittedName>
        <fullName evidence="7">PLP-dependent aminotransferase family protein</fullName>
    </submittedName>
</protein>
<dbReference type="InterPro" id="IPR015421">
    <property type="entry name" value="PyrdxlP-dep_Trfase_major"/>
</dbReference>
<dbReference type="GO" id="GO:0008483">
    <property type="term" value="F:transaminase activity"/>
    <property type="evidence" value="ECO:0007669"/>
    <property type="project" value="UniProtKB-KW"/>
</dbReference>
<dbReference type="PANTHER" id="PTHR46577">
    <property type="entry name" value="HTH-TYPE TRANSCRIPTIONAL REGULATORY PROTEIN GABR"/>
    <property type="match status" value="1"/>
</dbReference>
<dbReference type="EMBL" id="QASN01000017">
    <property type="protein sequence ID" value="PTU74349.1"/>
    <property type="molecule type" value="Genomic_DNA"/>
</dbReference>
<dbReference type="Gene3D" id="1.10.10.10">
    <property type="entry name" value="Winged helix-like DNA-binding domain superfamily/Winged helix DNA-binding domain"/>
    <property type="match status" value="1"/>
</dbReference>
<dbReference type="InterPro" id="IPR051446">
    <property type="entry name" value="HTH_trans_reg/aminotransferase"/>
</dbReference>
<dbReference type="OrthoDB" id="9808770at2"/>
<dbReference type="RefSeq" id="WP_108107046.1">
    <property type="nucleotide sequence ID" value="NZ_QASN01000017.1"/>
</dbReference>
<name>A0A2T5P9C7_9PSED</name>
<dbReference type="SUPFAM" id="SSF46785">
    <property type="entry name" value="Winged helix' DNA-binding domain"/>
    <property type="match status" value="1"/>
</dbReference>
<keyword evidence="7" id="KW-0032">Aminotransferase</keyword>
<dbReference type="Gene3D" id="3.40.640.10">
    <property type="entry name" value="Type I PLP-dependent aspartate aminotransferase-like (Major domain)"/>
    <property type="match status" value="1"/>
</dbReference>
<dbReference type="Proteomes" id="UP000244064">
    <property type="component" value="Unassembled WGS sequence"/>
</dbReference>
<dbReference type="CDD" id="cd00609">
    <property type="entry name" value="AAT_like"/>
    <property type="match status" value="1"/>
</dbReference>
<keyword evidence="8" id="KW-1185">Reference proteome</keyword>
<keyword evidence="2" id="KW-0663">Pyridoxal phosphate</keyword>
<feature type="domain" description="HTH gntR-type" evidence="6">
    <location>
        <begin position="11"/>
        <end position="79"/>
    </location>
</feature>